<protein>
    <submittedName>
        <fullName evidence="1">Uncharacterized protein</fullName>
    </submittedName>
</protein>
<dbReference type="SUPFAM" id="SSF53474">
    <property type="entry name" value="alpha/beta-Hydrolases"/>
    <property type="match status" value="1"/>
</dbReference>
<accession>A0A7Z9CGP2</accession>
<proteinExistence type="predicted"/>
<evidence type="ECO:0000313" key="1">
    <source>
        <dbReference type="EMBL" id="VDH05760.1"/>
    </source>
</evidence>
<dbReference type="EMBL" id="UYIV01000001">
    <property type="protein sequence ID" value="VDH05760.1"/>
    <property type="molecule type" value="Genomic_DNA"/>
</dbReference>
<dbReference type="AlphaFoldDB" id="A0A7Z9CGP2"/>
<organism evidence="1 2">
    <name type="scientific">Bergeyella zoohelcum</name>
    <dbReference type="NCBI Taxonomy" id="1015"/>
    <lineage>
        <taxon>Bacteria</taxon>
        <taxon>Pseudomonadati</taxon>
        <taxon>Bacteroidota</taxon>
        <taxon>Flavobacteriia</taxon>
        <taxon>Flavobacteriales</taxon>
        <taxon>Weeksellaceae</taxon>
        <taxon>Bergeyella</taxon>
    </lineage>
</organism>
<reference evidence="1 2" key="1">
    <citation type="submission" date="2018-11" db="EMBL/GenBank/DDBJ databases">
        <authorList>
            <consortium name="Pathogen Informatics"/>
        </authorList>
    </citation>
    <scope>NUCLEOTIDE SEQUENCE [LARGE SCALE GENOMIC DNA]</scope>
    <source>
        <strain evidence="1 2">NCTC12929</strain>
    </source>
</reference>
<dbReference type="Proteomes" id="UP000270205">
    <property type="component" value="Unassembled WGS sequence"/>
</dbReference>
<dbReference type="InterPro" id="IPR029058">
    <property type="entry name" value="AB_hydrolase_fold"/>
</dbReference>
<evidence type="ECO:0000313" key="2">
    <source>
        <dbReference type="Proteomes" id="UP000270205"/>
    </source>
</evidence>
<name>A0A7Z9CGP2_9FLAO</name>
<gene>
    <name evidence="1" type="ORF">NCTC12929_01929</name>
</gene>
<comment type="caution">
    <text evidence="1">The sequence shown here is derived from an EMBL/GenBank/DDBJ whole genome shotgun (WGS) entry which is preliminary data.</text>
</comment>
<dbReference type="RefSeq" id="WP_125151649.1">
    <property type="nucleotide sequence ID" value="NZ_UYIV01000001.1"/>
</dbReference>
<sequence length="98" mass="11420">MKSQNFGTSFVKINSYTISYKSAIALQYAIIHPKNVAGLILSGTSFIEGDLVERRRKMEKKIMGNSVWFKQVVEDWDYLERKNYMVNKDEKGRDLSYT</sequence>